<dbReference type="InterPro" id="IPR001199">
    <property type="entry name" value="Cyt_B5-like_heme/steroid-bd"/>
</dbReference>
<dbReference type="PRINTS" id="PR00363">
    <property type="entry name" value="CYTOCHROMEB5"/>
</dbReference>
<evidence type="ECO:0000256" key="2">
    <source>
        <dbReference type="ARBA" id="ARBA00022723"/>
    </source>
</evidence>
<feature type="region of interest" description="Disordered" evidence="6">
    <location>
        <begin position="40"/>
        <end position="75"/>
    </location>
</feature>
<reference evidence="8 9" key="1">
    <citation type="submission" date="2024-03" db="EMBL/GenBank/DDBJ databases">
        <title>The genome assembly and annotation of the cricket Gryllus longicercus Weissman &amp; Gray.</title>
        <authorList>
            <person name="Szrajer S."/>
            <person name="Gray D."/>
            <person name="Ylla G."/>
        </authorList>
    </citation>
    <scope>NUCLEOTIDE SEQUENCE [LARGE SCALE GENOMIC DNA]</scope>
    <source>
        <strain evidence="8">DAG 2021-001</strain>
        <tissue evidence="8">Whole body minus gut</tissue>
    </source>
</reference>
<feature type="domain" description="Cytochrome b5 heme-binding" evidence="7">
    <location>
        <begin position="78"/>
        <end position="154"/>
    </location>
</feature>
<dbReference type="PROSITE" id="PS00191">
    <property type="entry name" value="CYTOCHROME_B5_1"/>
    <property type="match status" value="1"/>
</dbReference>
<keyword evidence="1 5" id="KW-0349">Heme</keyword>
<comment type="similarity">
    <text evidence="4 5">Belongs to the cytochrome b5 family.</text>
</comment>
<name>A0AAN9WSZ3_9ORTH</name>
<dbReference type="PANTHER" id="PTHR19359">
    <property type="entry name" value="CYTOCHROME B5"/>
    <property type="match status" value="1"/>
</dbReference>
<dbReference type="GO" id="GO:0020037">
    <property type="term" value="F:heme binding"/>
    <property type="evidence" value="ECO:0007669"/>
    <property type="project" value="UniProtKB-UniRule"/>
</dbReference>
<evidence type="ECO:0000313" key="8">
    <source>
        <dbReference type="EMBL" id="KAK7873588.1"/>
    </source>
</evidence>
<evidence type="ECO:0000259" key="7">
    <source>
        <dbReference type="PROSITE" id="PS50255"/>
    </source>
</evidence>
<evidence type="ECO:0000256" key="4">
    <source>
        <dbReference type="ARBA" id="ARBA00038168"/>
    </source>
</evidence>
<evidence type="ECO:0000313" key="9">
    <source>
        <dbReference type="Proteomes" id="UP001378592"/>
    </source>
</evidence>
<gene>
    <name evidence="8" type="ORF">R5R35_009288</name>
</gene>
<dbReference type="Pfam" id="PF00173">
    <property type="entry name" value="Cyt-b5"/>
    <property type="match status" value="1"/>
</dbReference>
<dbReference type="SMART" id="SM01117">
    <property type="entry name" value="Cyt-b5"/>
    <property type="match status" value="1"/>
</dbReference>
<accession>A0AAN9WSZ3</accession>
<dbReference type="AlphaFoldDB" id="A0AAN9WSZ3"/>
<dbReference type="PANTHER" id="PTHR19359:SF41">
    <property type="entry name" value="GEO08203P1"/>
    <property type="match status" value="1"/>
</dbReference>
<dbReference type="SUPFAM" id="SSF55856">
    <property type="entry name" value="Cytochrome b5-like heme/steroid binding domain"/>
    <property type="match status" value="1"/>
</dbReference>
<evidence type="ECO:0000256" key="6">
    <source>
        <dbReference type="SAM" id="MobiDB-lite"/>
    </source>
</evidence>
<dbReference type="InterPro" id="IPR018506">
    <property type="entry name" value="Cyt_B5_heme-BS"/>
</dbReference>
<feature type="compositionally biased region" description="Pro residues" evidence="6">
    <location>
        <begin position="46"/>
        <end position="70"/>
    </location>
</feature>
<keyword evidence="2 5" id="KW-0479">Metal-binding</keyword>
<dbReference type="PROSITE" id="PS50255">
    <property type="entry name" value="CYTOCHROME_B5_2"/>
    <property type="match status" value="1"/>
</dbReference>
<evidence type="ECO:0000256" key="5">
    <source>
        <dbReference type="RuleBase" id="RU362121"/>
    </source>
</evidence>
<keyword evidence="3 5" id="KW-0408">Iron</keyword>
<sequence length="176" mass="18084">MMTSLGSEEGMSSASSPQPGLLSIAGDALALAVAALRLGPDSAPAPRSPAPAPAPAPAPKAAPAPAPAPAPAQDDADLPVVSLSEVAWHDHHGDCWIVVYDRVYDLTPFLWEHPGGEEILLDYAGRDATLAFAGIGHGPAMLLALRPHLVGRLPEAERIYSVAAAERGVLQLLGVS</sequence>
<comment type="caution">
    <text evidence="8">The sequence shown here is derived from an EMBL/GenBank/DDBJ whole genome shotgun (WGS) entry which is preliminary data.</text>
</comment>
<dbReference type="InterPro" id="IPR036400">
    <property type="entry name" value="Cyt_B5-like_heme/steroid_sf"/>
</dbReference>
<dbReference type="Proteomes" id="UP001378592">
    <property type="component" value="Unassembled WGS sequence"/>
</dbReference>
<evidence type="ECO:0000256" key="1">
    <source>
        <dbReference type="ARBA" id="ARBA00022617"/>
    </source>
</evidence>
<dbReference type="InterPro" id="IPR050668">
    <property type="entry name" value="Cytochrome_b5"/>
</dbReference>
<dbReference type="GO" id="GO:0016020">
    <property type="term" value="C:membrane"/>
    <property type="evidence" value="ECO:0007669"/>
    <property type="project" value="TreeGrafter"/>
</dbReference>
<organism evidence="8 9">
    <name type="scientific">Gryllus longicercus</name>
    <dbReference type="NCBI Taxonomy" id="2509291"/>
    <lineage>
        <taxon>Eukaryota</taxon>
        <taxon>Metazoa</taxon>
        <taxon>Ecdysozoa</taxon>
        <taxon>Arthropoda</taxon>
        <taxon>Hexapoda</taxon>
        <taxon>Insecta</taxon>
        <taxon>Pterygota</taxon>
        <taxon>Neoptera</taxon>
        <taxon>Polyneoptera</taxon>
        <taxon>Orthoptera</taxon>
        <taxon>Ensifera</taxon>
        <taxon>Gryllidea</taxon>
        <taxon>Grylloidea</taxon>
        <taxon>Gryllidae</taxon>
        <taxon>Gryllinae</taxon>
        <taxon>Gryllus</taxon>
    </lineage>
</organism>
<proteinExistence type="inferred from homology"/>
<protein>
    <recommendedName>
        <fullName evidence="7">Cytochrome b5 heme-binding domain-containing protein</fullName>
    </recommendedName>
</protein>
<keyword evidence="9" id="KW-1185">Reference proteome</keyword>
<dbReference type="GO" id="GO:0046872">
    <property type="term" value="F:metal ion binding"/>
    <property type="evidence" value="ECO:0007669"/>
    <property type="project" value="UniProtKB-UniRule"/>
</dbReference>
<evidence type="ECO:0000256" key="3">
    <source>
        <dbReference type="ARBA" id="ARBA00023004"/>
    </source>
</evidence>
<dbReference type="EMBL" id="JAZDUA010000011">
    <property type="protein sequence ID" value="KAK7873588.1"/>
    <property type="molecule type" value="Genomic_DNA"/>
</dbReference>
<dbReference type="Gene3D" id="3.10.120.10">
    <property type="entry name" value="Cytochrome b5-like heme/steroid binding domain"/>
    <property type="match status" value="1"/>
</dbReference>